<proteinExistence type="predicted"/>
<dbReference type="OrthoDB" id="2223087at2"/>
<comment type="caution">
    <text evidence="1">The sequence shown here is derived from an EMBL/GenBank/DDBJ whole genome shotgun (WGS) entry which is preliminary data.</text>
</comment>
<dbReference type="Pfam" id="PF14014">
    <property type="entry name" value="DUF4230"/>
    <property type="match status" value="1"/>
</dbReference>
<keyword evidence="2" id="KW-1185">Reference proteome</keyword>
<sequence>MKTMVRFLFNAKIYVWVLLLVILTFLGLFLAQSKLLKTAETSQSYLMVKSIQETNAQVFLNVGIQDVETKTTNTKIPWTKIGIPLTEKKALIILNYNAKLGIKTPAKITATGKNKYHIEIPNYEVIGIALDSKKPYVLYDSSGEILSDPTQNIDTGALVTTALSNTKQEKFLKQYQTQMDQSAKNYYTSLFKAVDPKLSLTFTFDH</sequence>
<dbReference type="Proteomes" id="UP000439550">
    <property type="component" value="Unassembled WGS sequence"/>
</dbReference>
<gene>
    <name evidence="1" type="ORF">GHI93_07345</name>
</gene>
<organism evidence="1 2">
    <name type="scientific">Lactococcus hircilactis</name>
    <dbReference type="NCBI Taxonomy" id="1494462"/>
    <lineage>
        <taxon>Bacteria</taxon>
        <taxon>Bacillati</taxon>
        <taxon>Bacillota</taxon>
        <taxon>Bacilli</taxon>
        <taxon>Lactobacillales</taxon>
        <taxon>Streptococcaceae</taxon>
        <taxon>Lactococcus</taxon>
    </lineage>
</organism>
<reference evidence="1 2" key="1">
    <citation type="submission" date="2019-10" db="EMBL/GenBank/DDBJ databases">
        <authorList>
            <person name="Dong K."/>
        </authorList>
    </citation>
    <scope>NUCLEOTIDE SEQUENCE [LARGE SCALE GENOMIC DNA]</scope>
    <source>
        <strain evidence="1 2">DSM 28960</strain>
    </source>
</reference>
<dbReference type="RefSeq" id="WP_153496408.1">
    <property type="nucleotide sequence ID" value="NZ_CBCRWP010000007.1"/>
</dbReference>
<dbReference type="InterPro" id="IPR025324">
    <property type="entry name" value="DUF4230"/>
</dbReference>
<dbReference type="EMBL" id="WITJ01000009">
    <property type="protein sequence ID" value="MQW39738.1"/>
    <property type="molecule type" value="Genomic_DNA"/>
</dbReference>
<accession>A0A7X1Z8L4</accession>
<dbReference type="AlphaFoldDB" id="A0A7X1Z8L4"/>
<evidence type="ECO:0000313" key="2">
    <source>
        <dbReference type="Proteomes" id="UP000439550"/>
    </source>
</evidence>
<protein>
    <submittedName>
        <fullName evidence="1">DUF4230 domain-containing protein</fullName>
    </submittedName>
</protein>
<name>A0A7X1Z8L4_9LACT</name>
<evidence type="ECO:0000313" key="1">
    <source>
        <dbReference type="EMBL" id="MQW39738.1"/>
    </source>
</evidence>